<feature type="transmembrane region" description="Helical" evidence="1">
    <location>
        <begin position="26"/>
        <end position="48"/>
    </location>
</feature>
<name>A0A1F6WIG9_9BACT</name>
<evidence type="ECO:0000313" key="2">
    <source>
        <dbReference type="EMBL" id="OGI81644.1"/>
    </source>
</evidence>
<accession>A0A1F6WIG9</accession>
<keyword evidence="1" id="KW-0472">Membrane</keyword>
<organism evidence="2 3">
    <name type="scientific">Candidatus Nomurabacteria bacterium RIFCSPHIGHO2_02_FULL_42_24</name>
    <dbReference type="NCBI Taxonomy" id="1801757"/>
    <lineage>
        <taxon>Bacteria</taxon>
        <taxon>Candidatus Nomuraibacteriota</taxon>
    </lineage>
</organism>
<comment type="caution">
    <text evidence="2">The sequence shown here is derived from an EMBL/GenBank/DDBJ whole genome shotgun (WGS) entry which is preliminary data.</text>
</comment>
<evidence type="ECO:0000313" key="3">
    <source>
        <dbReference type="Proteomes" id="UP000179880"/>
    </source>
</evidence>
<dbReference type="AlphaFoldDB" id="A0A1F6WIG9"/>
<keyword evidence="1" id="KW-0812">Transmembrane</keyword>
<keyword evidence="1" id="KW-1133">Transmembrane helix</keyword>
<protein>
    <submittedName>
        <fullName evidence="2">Uncharacterized protein</fullName>
    </submittedName>
</protein>
<reference evidence="2 3" key="1">
    <citation type="journal article" date="2016" name="Nat. Commun.">
        <title>Thousands of microbial genomes shed light on interconnected biogeochemical processes in an aquifer system.</title>
        <authorList>
            <person name="Anantharaman K."/>
            <person name="Brown C.T."/>
            <person name="Hug L.A."/>
            <person name="Sharon I."/>
            <person name="Castelle C.J."/>
            <person name="Probst A.J."/>
            <person name="Thomas B.C."/>
            <person name="Singh A."/>
            <person name="Wilkins M.J."/>
            <person name="Karaoz U."/>
            <person name="Brodie E.L."/>
            <person name="Williams K.H."/>
            <person name="Hubbard S.S."/>
            <person name="Banfield J.F."/>
        </authorList>
    </citation>
    <scope>NUCLEOTIDE SEQUENCE [LARGE SCALE GENOMIC DNA]</scope>
</reference>
<sequence length="102" mass="11683">MKLNFLRAKKEVISNTDQLWNTRKHWHLFLIVFFALFVVVVAISLSFVGRLDKFDSEPVPLITTGETVNRVQLNKVLKFFEDKAVTIEALLKNPPSTIDPAL</sequence>
<dbReference type="EMBL" id="MFUH01000022">
    <property type="protein sequence ID" value="OGI81644.1"/>
    <property type="molecule type" value="Genomic_DNA"/>
</dbReference>
<dbReference type="Proteomes" id="UP000179880">
    <property type="component" value="Unassembled WGS sequence"/>
</dbReference>
<gene>
    <name evidence="2" type="ORF">A3B93_02190</name>
</gene>
<proteinExistence type="predicted"/>
<evidence type="ECO:0000256" key="1">
    <source>
        <dbReference type="SAM" id="Phobius"/>
    </source>
</evidence>